<protein>
    <submittedName>
        <fullName evidence="2">Uncharacterized protein</fullName>
    </submittedName>
</protein>
<proteinExistence type="predicted"/>
<dbReference type="EMBL" id="ML179340">
    <property type="protein sequence ID" value="THU90264.1"/>
    <property type="molecule type" value="Genomic_DNA"/>
</dbReference>
<name>A0A4S8LM18_DENBC</name>
<dbReference type="AlphaFoldDB" id="A0A4S8LM18"/>
<evidence type="ECO:0000256" key="1">
    <source>
        <dbReference type="SAM" id="MobiDB-lite"/>
    </source>
</evidence>
<feature type="region of interest" description="Disordered" evidence="1">
    <location>
        <begin position="50"/>
        <end position="76"/>
    </location>
</feature>
<feature type="compositionally biased region" description="Basic and acidic residues" evidence="1">
    <location>
        <begin position="50"/>
        <end position="72"/>
    </location>
</feature>
<organism evidence="2 3">
    <name type="scientific">Dendrothele bispora (strain CBS 962.96)</name>
    <dbReference type="NCBI Taxonomy" id="1314807"/>
    <lineage>
        <taxon>Eukaryota</taxon>
        <taxon>Fungi</taxon>
        <taxon>Dikarya</taxon>
        <taxon>Basidiomycota</taxon>
        <taxon>Agaricomycotina</taxon>
        <taxon>Agaricomycetes</taxon>
        <taxon>Agaricomycetidae</taxon>
        <taxon>Agaricales</taxon>
        <taxon>Agaricales incertae sedis</taxon>
        <taxon>Dendrothele</taxon>
    </lineage>
</organism>
<dbReference type="Proteomes" id="UP000297245">
    <property type="component" value="Unassembled WGS sequence"/>
</dbReference>
<accession>A0A4S8LM18</accession>
<sequence>MYSGGWWSDCLGLSCSSCLRAKTRAEIKVGKVEEKLEGLGVEEDKRKWVVRDEEGGGDARERRDGEGDDPYKIHVHPKTPVSTIQNCRVRASRMKSLVGTEGLGSASTPMISEVREGVGGVGAGNVNERMDKLRAECFEVMEEEEEKGVLVLSHHIRENDGLF</sequence>
<gene>
    <name evidence="2" type="ORF">K435DRAFT_802134</name>
</gene>
<reference evidence="2 3" key="1">
    <citation type="journal article" date="2019" name="Nat. Ecol. Evol.">
        <title>Megaphylogeny resolves global patterns of mushroom evolution.</title>
        <authorList>
            <person name="Varga T."/>
            <person name="Krizsan K."/>
            <person name="Foldi C."/>
            <person name="Dima B."/>
            <person name="Sanchez-Garcia M."/>
            <person name="Sanchez-Ramirez S."/>
            <person name="Szollosi G.J."/>
            <person name="Szarkandi J.G."/>
            <person name="Papp V."/>
            <person name="Albert L."/>
            <person name="Andreopoulos W."/>
            <person name="Angelini C."/>
            <person name="Antonin V."/>
            <person name="Barry K.W."/>
            <person name="Bougher N.L."/>
            <person name="Buchanan P."/>
            <person name="Buyck B."/>
            <person name="Bense V."/>
            <person name="Catcheside P."/>
            <person name="Chovatia M."/>
            <person name="Cooper J."/>
            <person name="Damon W."/>
            <person name="Desjardin D."/>
            <person name="Finy P."/>
            <person name="Geml J."/>
            <person name="Haridas S."/>
            <person name="Hughes K."/>
            <person name="Justo A."/>
            <person name="Karasinski D."/>
            <person name="Kautmanova I."/>
            <person name="Kiss B."/>
            <person name="Kocsube S."/>
            <person name="Kotiranta H."/>
            <person name="LaButti K.M."/>
            <person name="Lechner B.E."/>
            <person name="Liimatainen K."/>
            <person name="Lipzen A."/>
            <person name="Lukacs Z."/>
            <person name="Mihaltcheva S."/>
            <person name="Morgado L.N."/>
            <person name="Niskanen T."/>
            <person name="Noordeloos M.E."/>
            <person name="Ohm R.A."/>
            <person name="Ortiz-Santana B."/>
            <person name="Ovrebo C."/>
            <person name="Racz N."/>
            <person name="Riley R."/>
            <person name="Savchenko A."/>
            <person name="Shiryaev A."/>
            <person name="Soop K."/>
            <person name="Spirin V."/>
            <person name="Szebenyi C."/>
            <person name="Tomsovsky M."/>
            <person name="Tulloss R.E."/>
            <person name="Uehling J."/>
            <person name="Grigoriev I.V."/>
            <person name="Vagvolgyi C."/>
            <person name="Papp T."/>
            <person name="Martin F.M."/>
            <person name="Miettinen O."/>
            <person name="Hibbett D.S."/>
            <person name="Nagy L.G."/>
        </authorList>
    </citation>
    <scope>NUCLEOTIDE SEQUENCE [LARGE SCALE GENOMIC DNA]</scope>
    <source>
        <strain evidence="2 3">CBS 962.96</strain>
    </source>
</reference>
<evidence type="ECO:0000313" key="2">
    <source>
        <dbReference type="EMBL" id="THU90264.1"/>
    </source>
</evidence>
<evidence type="ECO:0000313" key="3">
    <source>
        <dbReference type="Proteomes" id="UP000297245"/>
    </source>
</evidence>
<keyword evidence="3" id="KW-1185">Reference proteome</keyword>